<dbReference type="Proteomes" id="UP001297540">
    <property type="component" value="Chromosome"/>
</dbReference>
<accession>A0A1S1C8Z3</accession>
<reference evidence="7 12" key="6">
    <citation type="submission" date="2018-08" db="EMBL/GenBank/DDBJ databases">
        <title>Recombination of ecologically and evolutionarily significant loci maintains genetic cohesion in the Pseudomonas syringae species complex.</title>
        <authorList>
            <person name="Dillon M."/>
            <person name="Thakur S."/>
            <person name="Almeida R.N.D."/>
            <person name="Weir B.S."/>
            <person name="Guttman D.S."/>
        </authorList>
    </citation>
    <scope>NUCLEOTIDE SEQUENCE [LARGE SCALE GENOMIC DNA]</scope>
    <source>
        <strain evidence="7 12">ICMP 7846</strain>
    </source>
</reference>
<dbReference type="EMBL" id="CVVU01000047">
    <property type="protein sequence ID" value="CRO23645.1"/>
    <property type="molecule type" value="Genomic_DNA"/>
</dbReference>
<dbReference type="EMBL" id="WOAD01000017">
    <property type="protein sequence ID" value="MUI37266.1"/>
    <property type="molecule type" value="Genomic_DNA"/>
</dbReference>
<evidence type="ECO:0000313" key="8">
    <source>
        <dbReference type="EMBL" id="RPM07684.1"/>
    </source>
</evidence>
<dbReference type="InterPro" id="IPR018689">
    <property type="entry name" value="Imm33_dom"/>
</dbReference>
<reference evidence="2" key="3">
    <citation type="submission" date="2015-08" db="EMBL/GenBank/DDBJ databases">
        <title>Pseudomonas aeruginosa strain CCBH4851 chromosome region.</title>
        <authorList>
            <person name="Silveira M.C."/>
            <person name="Carvalho-Assef A.P.D."/>
            <person name="Albano R.M."/>
        </authorList>
    </citation>
    <scope>NUCLEOTIDE SEQUENCE</scope>
    <source>
        <strain evidence="2">CCBH4851</strain>
    </source>
</reference>
<dbReference type="Proteomes" id="UP000194857">
    <property type="component" value="Unassembled WGS sequence"/>
</dbReference>
<reference evidence="3" key="2">
    <citation type="submission" date="2015-06" db="EMBL/GenBank/DDBJ databases">
        <authorList>
            <person name="Radhakrishnan R."/>
            <person name="Underwood A."/>
            <person name="Al-Shahib A."/>
        </authorList>
    </citation>
    <scope>NUCLEOTIDE SEQUENCE</scope>
    <source>
        <strain evidence="3">P19_London_7_VIM_2_05_10</strain>
    </source>
</reference>
<dbReference type="RefSeq" id="WP_003089860.1">
    <property type="nucleotide sequence ID" value="NZ_AP014622.1"/>
</dbReference>
<gene>
    <name evidence="7" type="ORF">ALP65_03713</name>
    <name evidence="6" type="ORF">CAZ10_13550</name>
    <name evidence="2" type="ORF">CCBH4851_00050</name>
    <name evidence="4" type="ORF">GNQ48_19860</name>
    <name evidence="5" type="ORF">GUL26_10435</name>
    <name evidence="8" type="ORF">IPC1295_26780</name>
    <name evidence="9" type="ORF">L4V69_17475</name>
    <name evidence="3" type="ORF">PAERUG_P19_London_7_VIM_2_05_10_01133</name>
</gene>
<reference evidence="8 13" key="5">
    <citation type="submission" date="2017-08" db="EMBL/GenBank/DDBJ databases">
        <authorList>
            <person name="Feschi L."/>
            <person name="Jeukens J."/>
            <person name="Emond-Rheault J.-G."/>
            <person name="Kukavica-Ibrulj I."/>
            <person name="Boyle B."/>
            <person name="Levesque R.C."/>
        </authorList>
    </citation>
    <scope>NUCLEOTIDE SEQUENCE [LARGE SCALE GENOMIC DNA]</scope>
    <source>
        <strain evidence="8 13">PA-W36</strain>
    </source>
</reference>
<feature type="domain" description="Immunity protein Imm33" evidence="1">
    <location>
        <begin position="115"/>
        <end position="201"/>
    </location>
</feature>
<dbReference type="Pfam" id="PF09951">
    <property type="entry name" value="Imm33"/>
    <property type="match status" value="1"/>
</dbReference>
<evidence type="ECO:0000313" key="3">
    <source>
        <dbReference type="EMBL" id="CRO23645.1"/>
    </source>
</evidence>
<evidence type="ECO:0000259" key="1">
    <source>
        <dbReference type="Pfam" id="PF09951"/>
    </source>
</evidence>
<evidence type="ECO:0000313" key="13">
    <source>
        <dbReference type="Proteomes" id="UP000284767"/>
    </source>
</evidence>
<dbReference type="Proteomes" id="UP000284767">
    <property type="component" value="Unassembled WGS sequence"/>
</dbReference>
<dbReference type="EMBL" id="RBSQ01000733">
    <property type="protein sequence ID" value="RMS53339.1"/>
    <property type="molecule type" value="Genomic_DNA"/>
</dbReference>
<dbReference type="EMBL" id="NSNE01000020">
    <property type="protein sequence ID" value="RPM07684.1"/>
    <property type="molecule type" value="Genomic_DNA"/>
</dbReference>
<dbReference type="eggNOG" id="COG4859">
    <property type="taxonomic scope" value="Bacteria"/>
</dbReference>
<evidence type="ECO:0000313" key="4">
    <source>
        <dbReference type="EMBL" id="MUI37266.1"/>
    </source>
</evidence>
<organism evidence="6 11">
    <name type="scientific">Pseudomonas aeruginosa</name>
    <dbReference type="NCBI Taxonomy" id="287"/>
    <lineage>
        <taxon>Bacteria</taxon>
        <taxon>Pseudomonadati</taxon>
        <taxon>Pseudomonadota</taxon>
        <taxon>Gammaproteobacteria</taxon>
        <taxon>Pseudomonadales</taxon>
        <taxon>Pseudomonadaceae</taxon>
        <taxon>Pseudomonas</taxon>
    </lineage>
</organism>
<name>A0A072ZPC1_PSEAI</name>
<reference evidence="6 11" key="4">
    <citation type="submission" date="2017-05" db="EMBL/GenBank/DDBJ databases">
        <authorList>
            <person name="Song R."/>
            <person name="Chenine A.L."/>
            <person name="Ruprecht R.M."/>
        </authorList>
    </citation>
    <scope>NUCLEOTIDE SEQUENCE [LARGE SCALE GENOMIC DNA]</scope>
    <source>
        <strain evidence="6 11">S567_C10_BS</strain>
    </source>
</reference>
<dbReference type="PANTHER" id="PTHR38743">
    <property type="entry name" value="SIMILAR TO GLYOXYLASE I FAMILY PROTEIN"/>
    <property type="match status" value="1"/>
</dbReference>
<dbReference type="PATRIC" id="fig|287.1477.peg.2408"/>
<evidence type="ECO:0000313" key="5">
    <source>
        <dbReference type="EMBL" id="MZZ12664.1"/>
    </source>
</evidence>
<evidence type="ECO:0000313" key="6">
    <source>
        <dbReference type="EMBL" id="OTI61724.1"/>
    </source>
</evidence>
<dbReference type="Proteomes" id="UP000045039">
    <property type="component" value="Unassembled WGS sequence"/>
</dbReference>
<dbReference type="EMBL" id="NFFZ01000006">
    <property type="protein sequence ID" value="OTI61724.1"/>
    <property type="molecule type" value="Genomic_DNA"/>
</dbReference>
<evidence type="ECO:0000313" key="9">
    <source>
        <dbReference type="EMBL" id="WOS80873.1"/>
    </source>
</evidence>
<dbReference type="Proteomes" id="UP000433532">
    <property type="component" value="Unassembled WGS sequence"/>
</dbReference>
<dbReference type="OMA" id="GERMWVE"/>
<dbReference type="EMBL" id="WXZT01000006">
    <property type="protein sequence ID" value="MZZ12664.1"/>
    <property type="molecule type" value="Genomic_DNA"/>
</dbReference>
<reference evidence="4 14" key="8">
    <citation type="submission" date="2019-11" db="EMBL/GenBank/DDBJ databases">
        <title>Genomes of ocular Pseudomonas aeruginosa isolates.</title>
        <authorList>
            <person name="Khan M."/>
            <person name="Rice S.A."/>
            <person name="Willcox M.D.P."/>
            <person name="Stapleton F."/>
        </authorList>
    </citation>
    <scope>NUCLEOTIDE SEQUENCE [LARGE SCALE GENOMIC DNA]</scope>
    <source>
        <strain evidence="4 14">PA221</strain>
    </source>
</reference>
<evidence type="ECO:0000313" key="11">
    <source>
        <dbReference type="Proteomes" id="UP000194857"/>
    </source>
</evidence>
<evidence type="ECO:0000313" key="2">
    <source>
        <dbReference type="EMBL" id="ALI58756.1"/>
    </source>
</evidence>
<evidence type="ECO:0000313" key="12">
    <source>
        <dbReference type="Proteomes" id="UP000270834"/>
    </source>
</evidence>
<dbReference type="AlphaFoldDB" id="A0A072ZPC1"/>
<sequence>MASWTLVDASAIAVRHPYTFYKPDAETIDRVAAGESVKLIFAFDTDNPDAPRAERLWVTVEGIEADGAFSGRLDNYPQYIRDLSLGERIVFEARHIINTEHDPRETPISRYARRCFVTRRVIDEGKAVGYLYREAPEEENDSGWRLMAGDESDDYMNTAGTTAYVSLGSVLNADDSILPLLDAPPGRAFERLADGSFIEVQGPEG</sequence>
<reference evidence="9" key="11">
    <citation type="submission" date="2023-10" db="EMBL/GenBank/DDBJ databases">
        <title>Pathogen: clinical or host-associated sample.</title>
        <authorList>
            <person name="Hergert J."/>
            <person name="Casey R."/>
            <person name="Wagner J."/>
            <person name="Young E.L."/>
            <person name="Oakeson K.F."/>
        </authorList>
    </citation>
    <scope>NUCLEOTIDE SEQUENCE</scope>
    <source>
        <strain evidence="9">2021CK-01020</strain>
    </source>
</reference>
<dbReference type="EMBL" id="KT454971">
    <property type="protein sequence ID" value="ALI58756.1"/>
    <property type="molecule type" value="Genomic_DNA"/>
</dbReference>
<reference evidence="10" key="1">
    <citation type="submission" date="2015-06" db="EMBL/GenBank/DDBJ databases">
        <authorList>
            <person name="Radhakrishnan Rajesh"/>
            <person name="Underwood Anthony"/>
            <person name="Al-Shahib Ali"/>
        </authorList>
    </citation>
    <scope>NUCLEOTIDE SEQUENCE [LARGE SCALE GENOMIC DNA]</scope>
    <source>
        <strain evidence="10">P19_London_7_VIM_2_05_10</strain>
    </source>
</reference>
<dbReference type="Proteomes" id="UP000644192">
    <property type="component" value="Unassembled WGS sequence"/>
</dbReference>
<evidence type="ECO:0000313" key="7">
    <source>
        <dbReference type="EMBL" id="RMS53339.1"/>
    </source>
</evidence>
<proteinExistence type="predicted"/>
<reference evidence="8 13" key="7">
    <citation type="submission" date="2019-01" db="EMBL/GenBank/DDBJ databases">
        <title>The Pseudomonas aeruginosa pan-genome provides new insights on its population structure, horizontal gene transfer and pathogenicity.</title>
        <authorList>
            <person name="Freschi L."/>
            <person name="Vincent A.T."/>
            <person name="Jeukens J."/>
            <person name="Emond-Rheault J.-G."/>
            <person name="Kukavica-Ibrulj I."/>
            <person name="Dupont M.-J."/>
            <person name="Charette S.J."/>
            <person name="Boyle B."/>
            <person name="Levesque R.C."/>
        </authorList>
    </citation>
    <scope>NUCLEOTIDE SEQUENCE [LARGE SCALE GENOMIC DNA]</scope>
    <source>
        <strain evidence="8 13">PA-W36</strain>
    </source>
</reference>
<reference evidence="9" key="10">
    <citation type="submission" date="2023-06" db="EMBL/GenBank/DDBJ databases">
        <authorList>
            <consortium name="Clinical and Environmental Microbiology Branch: Whole genome sequencing antimicrobial resistance pathogens in the healthcare setting"/>
        </authorList>
    </citation>
    <scope>NUCLEOTIDE SEQUENCE</scope>
    <source>
        <strain evidence="9">2021CK-01020</strain>
    </source>
</reference>
<dbReference type="Proteomes" id="UP000270834">
    <property type="component" value="Unassembled WGS sequence"/>
</dbReference>
<reference evidence="5" key="9">
    <citation type="submission" date="2020-01" db="EMBL/GenBank/DDBJ databases">
        <title>Bacteria Cultured from War Wounds Associated with the Conflict in Eastern Ukraine.</title>
        <authorList>
            <person name="Snesrud E."/>
            <person name="Galac M.R."/>
            <person name="Mc Gann P."/>
            <person name="Valentine K."/>
            <person name="Viacheslav K."/>
        </authorList>
    </citation>
    <scope>NUCLEOTIDE SEQUENCE</scope>
    <source>
        <strain evidence="5">VNMU148</strain>
    </source>
</reference>
<dbReference type="KEGG" id="paeb:NCGM1900_4025"/>
<protein>
    <submittedName>
        <fullName evidence="4">DUF2185 domain-containing protein</fullName>
    </submittedName>
</protein>
<evidence type="ECO:0000313" key="14">
    <source>
        <dbReference type="Proteomes" id="UP000433532"/>
    </source>
</evidence>
<evidence type="ECO:0000313" key="10">
    <source>
        <dbReference type="Proteomes" id="UP000045039"/>
    </source>
</evidence>
<dbReference type="PANTHER" id="PTHR38743:SF2">
    <property type="entry name" value="DUF2185 DOMAIN-CONTAINING PROTEIN"/>
    <property type="match status" value="1"/>
</dbReference>
<dbReference type="EMBL" id="CP136986">
    <property type="protein sequence ID" value="WOS80873.1"/>
    <property type="molecule type" value="Genomic_DNA"/>
</dbReference>
<accession>A0A072ZPC1</accession>